<evidence type="ECO:0000256" key="1">
    <source>
        <dbReference type="ARBA" id="ARBA00022723"/>
    </source>
</evidence>
<keyword evidence="3" id="KW-0411">Iron-sulfur</keyword>
<dbReference type="Pfam" id="PF02036">
    <property type="entry name" value="SCP2"/>
    <property type="match status" value="1"/>
</dbReference>
<dbReference type="GO" id="GO:0046872">
    <property type="term" value="F:metal ion binding"/>
    <property type="evidence" value="ECO:0007669"/>
    <property type="project" value="UniProtKB-KW"/>
</dbReference>
<feature type="domain" description="4Fe-4S ferredoxin-type" evidence="5">
    <location>
        <begin position="192"/>
        <end position="221"/>
    </location>
</feature>
<dbReference type="EMBL" id="CP073041">
    <property type="protein sequence ID" value="UXE61205.1"/>
    <property type="molecule type" value="Genomic_DNA"/>
</dbReference>
<dbReference type="Gene3D" id="3.30.1050.10">
    <property type="entry name" value="SCP2 sterol-binding domain"/>
    <property type="match status" value="1"/>
</dbReference>
<dbReference type="GO" id="GO:0051536">
    <property type="term" value="F:iron-sulfur cluster binding"/>
    <property type="evidence" value="ECO:0007669"/>
    <property type="project" value="UniProtKB-KW"/>
</dbReference>
<evidence type="ECO:0000256" key="4">
    <source>
        <dbReference type="SAM" id="MobiDB-lite"/>
    </source>
</evidence>
<dbReference type="InterPro" id="IPR017900">
    <property type="entry name" value="4Fe4S_Fe_S_CS"/>
</dbReference>
<name>A0A977KYZ6_9CYAN</name>
<keyword evidence="1" id="KW-0479">Metal-binding</keyword>
<dbReference type="Gene3D" id="3.30.70.3270">
    <property type="match status" value="1"/>
</dbReference>
<dbReference type="Pfam" id="PF00037">
    <property type="entry name" value="Fer4"/>
    <property type="match status" value="1"/>
</dbReference>
<dbReference type="Proteomes" id="UP001065613">
    <property type="component" value="Chromosome"/>
</dbReference>
<sequence length="453" mass="50747">MTKFDDHPTVKLLRSQQKSQEQNPQSMISSPLDRDWLRSFCLDLGVDDVGFVSINQPEIDDQRTKLLQAFPQTKSLISFVCRMNRDDVRNPARSVANLEFHHAGEEINTIARKIVKELEDRGIRAINPAMGFPMEAQDFLNVGKNVWVVSHKPIAVAAGLGHMGIHRNVIHPKFGNFILLGTVLMDAEVTEYDHPIDYNPCVECKLCVAACPVGAIASDGSFNFSACYTHNYREFLGGFTDWAKNIAESKSAKDYERKVGEEDSAAMWQSLSFGANYKAAYCLAACPAGEDVMAPFLHNRKEFIKEIVKPLQDKVETLYVISGSDAEAHAAKRFPHKQIKLVRNSLTPISIAGFKNGMALTFQPNQAKGINARYHFLFTGQEFSQFTVNISNQVCEVQDGLVGKPDLIVKADSKTWIAFLRKYQNIVLAILTRKIRVKGDIRLLLKFGKCFPS</sequence>
<dbReference type="PROSITE" id="PS51379">
    <property type="entry name" value="4FE4S_FER_2"/>
    <property type="match status" value="1"/>
</dbReference>
<dbReference type="SUPFAM" id="SSF46548">
    <property type="entry name" value="alpha-helical ferredoxin"/>
    <property type="match status" value="1"/>
</dbReference>
<evidence type="ECO:0000259" key="5">
    <source>
        <dbReference type="PROSITE" id="PS51379"/>
    </source>
</evidence>
<dbReference type="SUPFAM" id="SSF55718">
    <property type="entry name" value="SCP-like"/>
    <property type="match status" value="1"/>
</dbReference>
<dbReference type="KEGG" id="wna:KA717_38510"/>
<protein>
    <submittedName>
        <fullName evidence="6">SCP2 sterol-binding domain-containing protein</fullName>
    </submittedName>
</protein>
<dbReference type="InterPro" id="IPR003033">
    <property type="entry name" value="SCP2_sterol-bd_dom"/>
</dbReference>
<feature type="region of interest" description="Disordered" evidence="4">
    <location>
        <begin position="1"/>
        <end position="30"/>
    </location>
</feature>
<dbReference type="PANTHER" id="PTHR42827:SF1">
    <property type="entry name" value="IRON-SULFUR CLUSTER-BINDING PROTEIN"/>
    <property type="match status" value="1"/>
</dbReference>
<dbReference type="InterPro" id="IPR017896">
    <property type="entry name" value="4Fe4S_Fe-S-bd"/>
</dbReference>
<dbReference type="InterPro" id="IPR036527">
    <property type="entry name" value="SCP2_sterol-bd_dom_sf"/>
</dbReference>
<gene>
    <name evidence="6" type="ORF">KA717_38510</name>
</gene>
<evidence type="ECO:0000313" key="6">
    <source>
        <dbReference type="EMBL" id="UXE61205.1"/>
    </source>
</evidence>
<dbReference type="PROSITE" id="PS00198">
    <property type="entry name" value="4FE4S_FER_1"/>
    <property type="match status" value="1"/>
</dbReference>
<dbReference type="PANTHER" id="PTHR42827">
    <property type="entry name" value="IRON-SULFUR CLUSTER-BINDING PROTEIN-RELATED"/>
    <property type="match status" value="1"/>
</dbReference>
<organism evidence="6">
    <name type="scientific">Woronichinia naegeliana WA131</name>
    <dbReference type="NCBI Taxonomy" id="2824559"/>
    <lineage>
        <taxon>Bacteria</taxon>
        <taxon>Bacillati</taxon>
        <taxon>Cyanobacteriota</taxon>
        <taxon>Cyanophyceae</taxon>
        <taxon>Synechococcales</taxon>
        <taxon>Coelosphaeriaceae</taxon>
        <taxon>Woronichinia</taxon>
    </lineage>
</organism>
<accession>A0A977KYZ6</accession>
<reference evidence="6" key="1">
    <citation type="submission" date="2021-04" db="EMBL/GenBank/DDBJ databases">
        <title>Genome sequence of Woronichinia naegeliana from Washington state freshwater lake bloom.</title>
        <authorList>
            <person name="Dreher T.W."/>
        </authorList>
    </citation>
    <scope>NUCLEOTIDE SEQUENCE</scope>
    <source>
        <strain evidence="6">WA131</strain>
    </source>
</reference>
<dbReference type="AlphaFoldDB" id="A0A977KYZ6"/>
<evidence type="ECO:0000256" key="2">
    <source>
        <dbReference type="ARBA" id="ARBA00023004"/>
    </source>
</evidence>
<keyword evidence="2" id="KW-0408">Iron</keyword>
<proteinExistence type="predicted"/>
<evidence type="ECO:0000256" key="3">
    <source>
        <dbReference type="ARBA" id="ARBA00023014"/>
    </source>
</evidence>
<feature type="compositionally biased region" description="Polar residues" evidence="4">
    <location>
        <begin position="14"/>
        <end position="29"/>
    </location>
</feature>